<proteinExistence type="predicted"/>
<sequence length="60" mass="6951">MQSSLTIVISREDSELTRKVRYSMHSNEQKKHYHAYMRCSWSLFKLCVQACDGKIIGAQG</sequence>
<protein>
    <submittedName>
        <fullName evidence="1">Uncharacterized protein</fullName>
    </submittedName>
</protein>
<evidence type="ECO:0000313" key="1">
    <source>
        <dbReference type="EMBL" id="CEG50061.1"/>
    </source>
</evidence>
<dbReference type="AlphaFoldDB" id="A0A0P1B7H1"/>
<keyword evidence="2" id="KW-1185">Reference proteome</keyword>
<reference evidence="2" key="1">
    <citation type="submission" date="2014-09" db="EMBL/GenBank/DDBJ databases">
        <authorList>
            <person name="Sharma Rahul"/>
            <person name="Thines Marco"/>
        </authorList>
    </citation>
    <scope>NUCLEOTIDE SEQUENCE [LARGE SCALE GENOMIC DNA]</scope>
</reference>
<evidence type="ECO:0000313" key="2">
    <source>
        <dbReference type="Proteomes" id="UP000054928"/>
    </source>
</evidence>
<dbReference type="EMBL" id="CCYD01003101">
    <property type="protein sequence ID" value="CEG50061.1"/>
    <property type="molecule type" value="Genomic_DNA"/>
</dbReference>
<name>A0A0P1B7H1_PLAHL</name>
<organism evidence="1 2">
    <name type="scientific">Plasmopara halstedii</name>
    <name type="common">Downy mildew of sunflower</name>
    <dbReference type="NCBI Taxonomy" id="4781"/>
    <lineage>
        <taxon>Eukaryota</taxon>
        <taxon>Sar</taxon>
        <taxon>Stramenopiles</taxon>
        <taxon>Oomycota</taxon>
        <taxon>Peronosporomycetes</taxon>
        <taxon>Peronosporales</taxon>
        <taxon>Peronosporaceae</taxon>
        <taxon>Plasmopara</taxon>
    </lineage>
</organism>
<dbReference type="Proteomes" id="UP000054928">
    <property type="component" value="Unassembled WGS sequence"/>
</dbReference>
<accession>A0A0P1B7H1</accession>
<dbReference type="GeneID" id="36410288"/>
<dbReference type="RefSeq" id="XP_024586430.1">
    <property type="nucleotide sequence ID" value="XM_024721319.2"/>
</dbReference>